<keyword evidence="5" id="KW-0472">Membrane</keyword>
<dbReference type="OrthoDB" id="9802632at2"/>
<accession>A0A317D1A8</accession>
<evidence type="ECO:0000256" key="7">
    <source>
        <dbReference type="ARBA" id="ARBA00037904"/>
    </source>
</evidence>
<evidence type="ECO:0000256" key="2">
    <source>
        <dbReference type="ARBA" id="ARBA00022475"/>
    </source>
</evidence>
<dbReference type="Gene3D" id="3.90.550.10">
    <property type="entry name" value="Spore Coat Polysaccharide Biosynthesis Protein SpsA, Chain A"/>
    <property type="match status" value="1"/>
</dbReference>
<dbReference type="Proteomes" id="UP000245410">
    <property type="component" value="Unassembled WGS sequence"/>
</dbReference>
<dbReference type="CDD" id="cd00761">
    <property type="entry name" value="Glyco_tranf_GTA_type"/>
    <property type="match status" value="1"/>
</dbReference>
<keyword evidence="12" id="KW-1185">Reference proteome</keyword>
<dbReference type="Pfam" id="PF00535">
    <property type="entry name" value="Glycos_transf_2"/>
    <property type="match status" value="1"/>
</dbReference>
<dbReference type="PANTHER" id="PTHR43646:SF2">
    <property type="entry name" value="GLYCOSYLTRANSFERASE 2-LIKE DOMAIN-CONTAINING PROTEIN"/>
    <property type="match status" value="1"/>
</dbReference>
<dbReference type="InterPro" id="IPR001173">
    <property type="entry name" value="Glyco_trans_2-like"/>
</dbReference>
<comment type="similarity">
    <text evidence="8">Belongs to the glycosyltransferase 2 family. CrtQ subfamily.</text>
</comment>
<evidence type="ECO:0000256" key="4">
    <source>
        <dbReference type="ARBA" id="ARBA00022679"/>
    </source>
</evidence>
<dbReference type="InterPro" id="IPR029044">
    <property type="entry name" value="Nucleotide-diphossugar_trans"/>
</dbReference>
<dbReference type="EMBL" id="QGKR01000195">
    <property type="protein sequence ID" value="PWR08648.1"/>
    <property type="molecule type" value="Genomic_DNA"/>
</dbReference>
<comment type="subcellular location">
    <subcellularLocation>
        <location evidence="1">Cell membrane</location>
    </subcellularLocation>
</comment>
<dbReference type="GO" id="GO:0016757">
    <property type="term" value="F:glycosyltransferase activity"/>
    <property type="evidence" value="ECO:0007669"/>
    <property type="project" value="UniProtKB-KW"/>
</dbReference>
<proteinExistence type="inferred from homology"/>
<keyword evidence="2" id="KW-1003">Cell membrane</keyword>
<comment type="function">
    <text evidence="6">Catalyzes the glycosylation of 4,4'-diaponeurosporenoate, i.e. the esterification of glucose at the C1'' position with the carboxyl group of 4,4'-diaponeurosporenic acid, to form glycosyl-4,4'-diaponeurosporenoate. This is a step in the biosynthesis of staphyloxanthin, an orange pigment present in most staphylococci strains.</text>
</comment>
<dbReference type="PANTHER" id="PTHR43646">
    <property type="entry name" value="GLYCOSYLTRANSFERASE"/>
    <property type="match status" value="1"/>
</dbReference>
<evidence type="ECO:0000256" key="6">
    <source>
        <dbReference type="ARBA" id="ARBA00037281"/>
    </source>
</evidence>
<evidence type="ECO:0000259" key="10">
    <source>
        <dbReference type="Pfam" id="PF00535"/>
    </source>
</evidence>
<sequence>MISVVIAAHNEARVIGGCLDALIADAGPEDLDIVVVANGCTDDTARVAGERPGVRVIELAEAGKANALNVGDAAARGFPRVYLDADVVLTPGALHRMAATLTEGDSPPLAVMPRRHMVTRGRPLAVHAYYAINTRLPIFADALFGRGAIAISAAGHQRFDRFPEQIADDLFLDSQFSSAEKQEVVDATSYVQAPRRTRDLLRTLARVRAGNTMLRASHNGVRASVPSSWLRDVVLPRPWLAPAATVYVAVTVAAALKARRHPRDAWGRDDSTR</sequence>
<dbReference type="RefSeq" id="WP_109817970.1">
    <property type="nucleotide sequence ID" value="NZ_QGKR01000195.1"/>
</dbReference>
<feature type="domain" description="Glycosyltransferase 2-like" evidence="10">
    <location>
        <begin position="3"/>
        <end position="106"/>
    </location>
</feature>
<evidence type="ECO:0000256" key="5">
    <source>
        <dbReference type="ARBA" id="ARBA00023136"/>
    </source>
</evidence>
<evidence type="ECO:0000256" key="1">
    <source>
        <dbReference type="ARBA" id="ARBA00004236"/>
    </source>
</evidence>
<dbReference type="GO" id="GO:0005886">
    <property type="term" value="C:plasma membrane"/>
    <property type="evidence" value="ECO:0007669"/>
    <property type="project" value="UniProtKB-SubCell"/>
</dbReference>
<keyword evidence="4 11" id="KW-0808">Transferase</keyword>
<evidence type="ECO:0000313" key="11">
    <source>
        <dbReference type="EMBL" id="PWR08648.1"/>
    </source>
</evidence>
<comment type="pathway">
    <text evidence="7">Carotenoid biosynthesis; staphyloxanthin biosynthesis; staphyloxanthin from farnesyl diphosphate: step 4/5.</text>
</comment>
<keyword evidence="3" id="KW-0328">Glycosyltransferase</keyword>
<gene>
    <name evidence="11" type="ORF">DKT68_14700</name>
</gene>
<dbReference type="AlphaFoldDB" id="A0A317D1A8"/>
<dbReference type="SUPFAM" id="SSF53448">
    <property type="entry name" value="Nucleotide-diphospho-sugar transferases"/>
    <property type="match status" value="1"/>
</dbReference>
<evidence type="ECO:0000256" key="3">
    <source>
        <dbReference type="ARBA" id="ARBA00022676"/>
    </source>
</evidence>
<evidence type="ECO:0000256" key="8">
    <source>
        <dbReference type="ARBA" id="ARBA00038120"/>
    </source>
</evidence>
<name>A0A317D1A8_9ACTN</name>
<comment type="caution">
    <text evidence="11">The sequence shown here is derived from an EMBL/GenBank/DDBJ whole genome shotgun (WGS) entry which is preliminary data.</text>
</comment>
<organism evidence="11 12">
    <name type="scientific">Micromonospora acroterricola</name>
    <dbReference type="NCBI Taxonomy" id="2202421"/>
    <lineage>
        <taxon>Bacteria</taxon>
        <taxon>Bacillati</taxon>
        <taxon>Actinomycetota</taxon>
        <taxon>Actinomycetes</taxon>
        <taxon>Micromonosporales</taxon>
        <taxon>Micromonosporaceae</taxon>
        <taxon>Micromonospora</taxon>
    </lineage>
</organism>
<protein>
    <recommendedName>
        <fullName evidence="9">4,4'-diaponeurosporenoate glycosyltransferase</fullName>
    </recommendedName>
</protein>
<reference evidence="11 12" key="1">
    <citation type="submission" date="2018-05" db="EMBL/GenBank/DDBJ databases">
        <title>Micromonospora atacamensis sp. nov., a novel actinobacteria isolated from high altitude Atacama Desert soil.</title>
        <authorList>
            <person name="Carro L."/>
            <person name="Golinska P."/>
            <person name="Klenk H.-P."/>
            <person name="Goodfellow M."/>
        </authorList>
    </citation>
    <scope>NUCLEOTIDE SEQUENCE [LARGE SCALE GENOMIC DNA]</scope>
    <source>
        <strain evidence="11 12">5R2A7</strain>
    </source>
</reference>
<evidence type="ECO:0000313" key="12">
    <source>
        <dbReference type="Proteomes" id="UP000245410"/>
    </source>
</evidence>
<evidence type="ECO:0000256" key="9">
    <source>
        <dbReference type="ARBA" id="ARBA00040345"/>
    </source>
</evidence>